<organism evidence="2 3">
    <name type="scientific">Phytophthora lilii</name>
    <dbReference type="NCBI Taxonomy" id="2077276"/>
    <lineage>
        <taxon>Eukaryota</taxon>
        <taxon>Sar</taxon>
        <taxon>Stramenopiles</taxon>
        <taxon>Oomycota</taxon>
        <taxon>Peronosporomycetes</taxon>
        <taxon>Peronosporales</taxon>
        <taxon>Peronosporaceae</taxon>
        <taxon>Phytophthora</taxon>
    </lineage>
</organism>
<feature type="compositionally biased region" description="Low complexity" evidence="1">
    <location>
        <begin position="84"/>
        <end position="97"/>
    </location>
</feature>
<feature type="region of interest" description="Disordered" evidence="1">
    <location>
        <begin position="76"/>
        <end position="106"/>
    </location>
</feature>
<sequence length="419" mass="45874">MSLLRAPTESESNALLHELFGSRFIYSSLVHAVSGSERGLVLSPYARGSATATGQQLMVRTASFVHTGVLNHFKQRASTTSDTPPNSAASLASQSSTSPPPQASGAKNEQLCYIEFLTPTQEGFAMVFCSLDASDISAGKAPSERVIALHPMSGWLTVQPKPDSPEMLEITFQAAFPGNAPGGCDARVAQNRLLFIAKGVCRLDKVLRRRRRYRLQQRTTSGRLWQALLKPFRVLGVTDDDTSGGARHNWHCIACTRSLLPTLNKRWRRCDLCAYRVCADPPCCSQERVAIYSRCVAPLLVCARCRECIDERESPPRSSGYPVGGARGEARYAGVCLRFTDQEMDLEPEMERDPSIRSHDRSIRVGATHSTGTRRSSEGIRTKRRTQSDPPPILGLALSSSGDDNSFSGTDLDPGPWSK</sequence>
<feature type="region of interest" description="Disordered" evidence="1">
    <location>
        <begin position="347"/>
        <end position="419"/>
    </location>
</feature>
<protein>
    <submittedName>
        <fullName evidence="2">Unnamed protein product</fullName>
    </submittedName>
</protein>
<accession>A0A9W6TH85</accession>
<name>A0A9W6TH85_9STRA</name>
<dbReference type="PANTHER" id="PTHR43102">
    <property type="entry name" value="SLR1143 PROTEIN"/>
    <property type="match status" value="1"/>
</dbReference>
<comment type="caution">
    <text evidence="2">The sequence shown here is derived from an EMBL/GenBank/DDBJ whole genome shotgun (WGS) entry which is preliminary data.</text>
</comment>
<dbReference type="Proteomes" id="UP001165083">
    <property type="component" value="Unassembled WGS sequence"/>
</dbReference>
<evidence type="ECO:0000313" key="3">
    <source>
        <dbReference type="Proteomes" id="UP001165083"/>
    </source>
</evidence>
<dbReference type="OrthoDB" id="93557at2759"/>
<dbReference type="PANTHER" id="PTHR43102:SF2">
    <property type="entry name" value="GAF DOMAIN-CONTAINING PROTEIN"/>
    <property type="match status" value="1"/>
</dbReference>
<evidence type="ECO:0000256" key="1">
    <source>
        <dbReference type="SAM" id="MobiDB-lite"/>
    </source>
</evidence>
<proteinExistence type="predicted"/>
<keyword evidence="3" id="KW-1185">Reference proteome</keyword>
<reference evidence="2" key="1">
    <citation type="submission" date="2023-04" db="EMBL/GenBank/DDBJ databases">
        <title>Phytophthora lilii NBRC 32176.</title>
        <authorList>
            <person name="Ichikawa N."/>
            <person name="Sato H."/>
            <person name="Tonouchi N."/>
        </authorList>
    </citation>
    <scope>NUCLEOTIDE SEQUENCE</scope>
    <source>
        <strain evidence="2">NBRC 32176</strain>
    </source>
</reference>
<gene>
    <name evidence="2" type="ORF">Plil01_000397000</name>
</gene>
<evidence type="ECO:0000313" key="2">
    <source>
        <dbReference type="EMBL" id="GMF13502.1"/>
    </source>
</evidence>
<feature type="compositionally biased region" description="Polar residues" evidence="1">
    <location>
        <begin position="398"/>
        <end position="409"/>
    </location>
</feature>
<dbReference type="AlphaFoldDB" id="A0A9W6TH85"/>
<feature type="compositionally biased region" description="Basic and acidic residues" evidence="1">
    <location>
        <begin position="349"/>
        <end position="363"/>
    </location>
</feature>
<dbReference type="EMBL" id="BSXW01000159">
    <property type="protein sequence ID" value="GMF13502.1"/>
    <property type="molecule type" value="Genomic_DNA"/>
</dbReference>